<protein>
    <recommendedName>
        <fullName evidence="3">RNase H type-1 domain-containing protein</fullName>
    </recommendedName>
</protein>
<dbReference type="EMBL" id="JACBKZ010000009">
    <property type="protein sequence ID" value="KAF5942646.1"/>
    <property type="molecule type" value="Genomic_DNA"/>
</dbReference>
<keyword evidence="2" id="KW-1185">Reference proteome</keyword>
<reference evidence="1 2" key="2">
    <citation type="submission" date="2020-07" db="EMBL/GenBank/DDBJ databases">
        <title>Genome assembly of wild tea tree DASZ reveals pedigree and selection history of tea varieties.</title>
        <authorList>
            <person name="Zhang W."/>
        </authorList>
    </citation>
    <scope>NUCLEOTIDE SEQUENCE [LARGE SCALE GENOMIC DNA]</scope>
    <source>
        <strain evidence="2">cv. G240</strain>
        <tissue evidence="1">Leaf</tissue>
    </source>
</reference>
<dbReference type="Proteomes" id="UP000593564">
    <property type="component" value="Unassembled WGS sequence"/>
</dbReference>
<evidence type="ECO:0008006" key="3">
    <source>
        <dbReference type="Google" id="ProtNLM"/>
    </source>
</evidence>
<evidence type="ECO:0000313" key="1">
    <source>
        <dbReference type="EMBL" id="KAF5942646.1"/>
    </source>
</evidence>
<dbReference type="SUPFAM" id="SSF53098">
    <property type="entry name" value="Ribonuclease H-like"/>
    <property type="match status" value="1"/>
</dbReference>
<sequence length="114" mass="12106">MCPPPGCAKINFYGAWWQRTNTGGWASSTGMRMGFLLRGRQSYVAVAHSELLMEALAARAAVLLAGELGLNYVIMERDSQLVAGMLNGSNSVDGSVAIVVEDILCVGAGWDRVG</sequence>
<organism evidence="1 2">
    <name type="scientific">Camellia sinensis</name>
    <name type="common">Tea plant</name>
    <name type="synonym">Thea sinensis</name>
    <dbReference type="NCBI Taxonomy" id="4442"/>
    <lineage>
        <taxon>Eukaryota</taxon>
        <taxon>Viridiplantae</taxon>
        <taxon>Streptophyta</taxon>
        <taxon>Embryophyta</taxon>
        <taxon>Tracheophyta</taxon>
        <taxon>Spermatophyta</taxon>
        <taxon>Magnoliopsida</taxon>
        <taxon>eudicotyledons</taxon>
        <taxon>Gunneridae</taxon>
        <taxon>Pentapetalae</taxon>
        <taxon>asterids</taxon>
        <taxon>Ericales</taxon>
        <taxon>Theaceae</taxon>
        <taxon>Camellia</taxon>
    </lineage>
</organism>
<evidence type="ECO:0000313" key="2">
    <source>
        <dbReference type="Proteomes" id="UP000593564"/>
    </source>
</evidence>
<name>A0A7J7GT08_CAMSI</name>
<dbReference type="AlphaFoldDB" id="A0A7J7GT08"/>
<proteinExistence type="predicted"/>
<gene>
    <name evidence="1" type="ORF">HYC85_020288</name>
</gene>
<reference evidence="2" key="1">
    <citation type="journal article" date="2020" name="Nat. Commun.">
        <title>Genome assembly of wild tea tree DASZ reveals pedigree and selection history of tea varieties.</title>
        <authorList>
            <person name="Zhang W."/>
            <person name="Zhang Y."/>
            <person name="Qiu H."/>
            <person name="Guo Y."/>
            <person name="Wan H."/>
            <person name="Zhang X."/>
            <person name="Scossa F."/>
            <person name="Alseekh S."/>
            <person name="Zhang Q."/>
            <person name="Wang P."/>
            <person name="Xu L."/>
            <person name="Schmidt M.H."/>
            <person name="Jia X."/>
            <person name="Li D."/>
            <person name="Zhu A."/>
            <person name="Guo F."/>
            <person name="Chen W."/>
            <person name="Ni D."/>
            <person name="Usadel B."/>
            <person name="Fernie A.R."/>
            <person name="Wen W."/>
        </authorList>
    </citation>
    <scope>NUCLEOTIDE SEQUENCE [LARGE SCALE GENOMIC DNA]</scope>
    <source>
        <strain evidence="2">cv. G240</strain>
    </source>
</reference>
<accession>A0A7J7GT08</accession>
<dbReference type="InterPro" id="IPR012337">
    <property type="entry name" value="RNaseH-like_sf"/>
</dbReference>
<comment type="caution">
    <text evidence="1">The sequence shown here is derived from an EMBL/GenBank/DDBJ whole genome shotgun (WGS) entry which is preliminary data.</text>
</comment>